<dbReference type="Proteomes" id="UP001597227">
    <property type="component" value="Unassembled WGS sequence"/>
</dbReference>
<accession>A0ABW4MQH6</accession>
<dbReference type="RefSeq" id="WP_281254553.1">
    <property type="nucleotide sequence ID" value="NZ_JBHUEK010000025.1"/>
</dbReference>
<sequence>MSSEQLLKIMVDIQKKVEETASITTEEVMQDLIGKLKDCQSV</sequence>
<gene>
    <name evidence="1" type="ORF">ACFSFW_16375</name>
</gene>
<evidence type="ECO:0000313" key="2">
    <source>
        <dbReference type="Proteomes" id="UP001597227"/>
    </source>
</evidence>
<evidence type="ECO:0000313" key="1">
    <source>
        <dbReference type="EMBL" id="MFD1780241.1"/>
    </source>
</evidence>
<dbReference type="EMBL" id="JBHUEK010000025">
    <property type="protein sequence ID" value="MFD1780241.1"/>
    <property type="molecule type" value="Genomic_DNA"/>
</dbReference>
<protein>
    <submittedName>
        <fullName evidence="1">Uncharacterized protein</fullName>
    </submittedName>
</protein>
<dbReference type="Pfam" id="PF26162">
    <property type="entry name" value="YwzD"/>
    <property type="match status" value="1"/>
</dbReference>
<comment type="caution">
    <text evidence="1">The sequence shown here is derived from an EMBL/GenBank/DDBJ whole genome shotgun (WGS) entry which is preliminary data.</text>
</comment>
<name>A0ABW4MQH6_9BACI</name>
<dbReference type="InterPro" id="IPR058930">
    <property type="entry name" value="YwzD"/>
</dbReference>
<organism evidence="1 2">
    <name type="scientific">Fredinandcohnia salidurans</name>
    <dbReference type="NCBI Taxonomy" id="2595041"/>
    <lineage>
        <taxon>Bacteria</taxon>
        <taxon>Bacillati</taxon>
        <taxon>Bacillota</taxon>
        <taxon>Bacilli</taxon>
        <taxon>Bacillales</taxon>
        <taxon>Bacillaceae</taxon>
        <taxon>Fredinandcohnia</taxon>
    </lineage>
</organism>
<keyword evidence="2" id="KW-1185">Reference proteome</keyword>
<proteinExistence type="predicted"/>
<reference evidence="2" key="1">
    <citation type="journal article" date="2019" name="Int. J. Syst. Evol. Microbiol.">
        <title>The Global Catalogue of Microorganisms (GCM) 10K type strain sequencing project: providing services to taxonomists for standard genome sequencing and annotation.</title>
        <authorList>
            <consortium name="The Broad Institute Genomics Platform"/>
            <consortium name="The Broad Institute Genome Sequencing Center for Infectious Disease"/>
            <person name="Wu L."/>
            <person name="Ma J."/>
        </authorList>
    </citation>
    <scope>NUCLEOTIDE SEQUENCE [LARGE SCALE GENOMIC DNA]</scope>
    <source>
        <strain evidence="2">CCUG 15531</strain>
    </source>
</reference>